<evidence type="ECO:0000313" key="3">
    <source>
        <dbReference type="EMBL" id="CAD9081498.1"/>
    </source>
</evidence>
<dbReference type="InterPro" id="IPR009016">
    <property type="entry name" value="Fe_hydrogenase"/>
</dbReference>
<proteinExistence type="inferred from homology"/>
<accession>A0A7S1PFX3</accession>
<evidence type="ECO:0000256" key="1">
    <source>
        <dbReference type="ARBA" id="ARBA00006596"/>
    </source>
</evidence>
<dbReference type="EMBL" id="HBGD01005708">
    <property type="protein sequence ID" value="CAD9081498.1"/>
    <property type="molecule type" value="Transcribed_RNA"/>
</dbReference>
<dbReference type="SUPFAM" id="SSF53920">
    <property type="entry name" value="Fe-only hydrogenase"/>
    <property type="match status" value="1"/>
</dbReference>
<sequence length="497" mass="56288">MSNFSSAIRITNLDDFIPQSQSCIKPVKLDNKPIPTSESSKHTIEFDEQSNTYYEISLAGEKKELEKTSISLSDCLACSGCITSAEEVLVNHQSLDRLLKELKERSSDEVWILTLSSQSRASLASKYGLNMEQVFGKIMTALKNVIGFDYVFDANWARNFTLLEIQDEFLKRKQQQLNAPKNALPNLPLLASSCPGWICYAEKTQDEDIVGLISSTKSPQAVMGSLVKGYFYEKELKPKGVELKNVRHITVMPCFDKKLEASRGEFKTPIDSQETDLVLTTTELDELFQHHNVHLKELEEQPLNSSFIDRDEKTGKLRGIAGGSGGYAESIFRMAAKKLYNVEVGQIEKKQKRNSDFQEFSLKVDGKVVLSFAQAYGFRNIQNIIRKIQHKNPRLRCKYDFVEVMACPSGCNNGGGQIAADPEKMNPRKQLEQVEELYHSVQLDQSMQDVDQAPTSIREGYQHWVQDSVGSQKSQGLLHTTYRNKNQMETPALREEW</sequence>
<dbReference type="InterPro" id="IPR050340">
    <property type="entry name" value="Cytosolic_Fe-S_CAF"/>
</dbReference>
<comment type="similarity">
    <text evidence="1">Belongs to the NARF family.</text>
</comment>
<dbReference type="InterPro" id="IPR004108">
    <property type="entry name" value="Fe_hydrogenase_lsu_C"/>
</dbReference>
<feature type="domain" description="Iron hydrogenase large subunit C-terminal" evidence="2">
    <location>
        <begin position="112"/>
        <end position="415"/>
    </location>
</feature>
<organism evidence="3">
    <name type="scientific">Percolomonas cosmopolitus</name>
    <dbReference type="NCBI Taxonomy" id="63605"/>
    <lineage>
        <taxon>Eukaryota</taxon>
        <taxon>Discoba</taxon>
        <taxon>Heterolobosea</taxon>
        <taxon>Tetramitia</taxon>
        <taxon>Eutetramitia</taxon>
        <taxon>Percolomonadidae</taxon>
        <taxon>Percolomonas</taxon>
    </lineage>
</organism>
<dbReference type="Pfam" id="PF02906">
    <property type="entry name" value="Fe_hyd_lg_C"/>
    <property type="match status" value="1"/>
</dbReference>
<dbReference type="Gene3D" id="3.40.50.1780">
    <property type="match status" value="1"/>
</dbReference>
<evidence type="ECO:0000259" key="2">
    <source>
        <dbReference type="Pfam" id="PF02906"/>
    </source>
</evidence>
<dbReference type="PANTHER" id="PTHR11615">
    <property type="entry name" value="NITRATE, FORMATE, IRON DEHYDROGENASE"/>
    <property type="match status" value="1"/>
</dbReference>
<dbReference type="AlphaFoldDB" id="A0A7S1PFX3"/>
<protein>
    <recommendedName>
        <fullName evidence="2">Iron hydrogenase large subunit C-terminal domain-containing protein</fullName>
    </recommendedName>
</protein>
<name>A0A7S1PFX3_9EUKA</name>
<reference evidence="3" key="1">
    <citation type="submission" date="2021-01" db="EMBL/GenBank/DDBJ databases">
        <authorList>
            <person name="Corre E."/>
            <person name="Pelletier E."/>
            <person name="Niang G."/>
            <person name="Scheremetjew M."/>
            <person name="Finn R."/>
            <person name="Kale V."/>
            <person name="Holt S."/>
            <person name="Cochrane G."/>
            <person name="Meng A."/>
            <person name="Brown T."/>
            <person name="Cohen L."/>
        </authorList>
    </citation>
    <scope>NUCLEOTIDE SEQUENCE</scope>
    <source>
        <strain evidence="3">WS</strain>
    </source>
</reference>
<dbReference type="Gene3D" id="3.40.950.10">
    <property type="entry name" value="Fe-only Hydrogenase (Larger Subunit), Chain L, domain 3"/>
    <property type="match status" value="1"/>
</dbReference>
<gene>
    <name evidence="3" type="ORF">PCOS0759_LOCUS4738</name>
</gene>